<dbReference type="PRINTS" id="PR00726">
    <property type="entry name" value="LEXASERPTASE"/>
</dbReference>
<dbReference type="SUPFAM" id="SSF51306">
    <property type="entry name" value="LexA/Signal peptidase"/>
    <property type="match status" value="1"/>
</dbReference>
<dbReference type="GO" id="GO:0004252">
    <property type="term" value="F:serine-type endopeptidase activity"/>
    <property type="evidence" value="ECO:0007669"/>
    <property type="project" value="UniProtKB-UniRule"/>
</dbReference>
<dbReference type="Pfam" id="PF00717">
    <property type="entry name" value="Peptidase_S24"/>
    <property type="match status" value="1"/>
</dbReference>
<keyword evidence="11 12" id="KW-0742">SOS response</keyword>
<dbReference type="EMBL" id="JACDUS010000002">
    <property type="protein sequence ID" value="MBA2880456.1"/>
    <property type="molecule type" value="Genomic_DNA"/>
</dbReference>
<keyword evidence="5 12" id="KW-0378">Hydrolase</keyword>
<dbReference type="PANTHER" id="PTHR33516">
    <property type="entry name" value="LEXA REPRESSOR"/>
    <property type="match status" value="1"/>
</dbReference>
<evidence type="ECO:0000313" key="17">
    <source>
        <dbReference type="Proteomes" id="UP000525298"/>
    </source>
</evidence>
<proteinExistence type="inferred from homology"/>
<feature type="active site" description="For autocatalytic cleavage activity" evidence="12">
    <location>
        <position position="127"/>
    </location>
</feature>
<keyword evidence="7 12" id="KW-0805">Transcription regulation</keyword>
<evidence type="ECO:0000256" key="5">
    <source>
        <dbReference type="ARBA" id="ARBA00022801"/>
    </source>
</evidence>
<dbReference type="Proteomes" id="UP000525298">
    <property type="component" value="Unassembled WGS sequence"/>
</dbReference>
<keyword evidence="6 12" id="KW-0068">Autocatalytic cleavage</keyword>
<keyword evidence="17" id="KW-1185">Reference proteome</keyword>
<keyword evidence="10 12" id="KW-0234">DNA repair</keyword>
<keyword evidence="4 12" id="KW-0227">DNA damage</keyword>
<evidence type="ECO:0000313" key="16">
    <source>
        <dbReference type="EMBL" id="MBA2880456.1"/>
    </source>
</evidence>
<sequence length="212" mass="23550">MKTELSPRQQRLLDYLREQIAETGQTPSLRRAAGDLGVSHTAVAEMLKVLEQKGLVKRHGRYGRHLHLLNRAGATAGIQRIREVPVIGRITAGLPMYAQQQWEESIVVDAELYKGDNLFALRVKGDSMTGAGILSGDLAICRPRQYAADGEIAAVLINGEEATIKRFFARADHILLKSENPDFPPQRYGFDQVLVQGRVIGIQRGPDVMQRL</sequence>
<evidence type="ECO:0000256" key="12">
    <source>
        <dbReference type="HAMAP-Rule" id="MF_00015"/>
    </source>
</evidence>
<dbReference type="InterPro" id="IPR036388">
    <property type="entry name" value="WH-like_DNA-bd_sf"/>
</dbReference>
<dbReference type="RefSeq" id="WP_181550138.1">
    <property type="nucleotide sequence ID" value="NZ_JACDUS010000002.1"/>
</dbReference>
<dbReference type="GO" id="GO:0006281">
    <property type="term" value="P:DNA repair"/>
    <property type="evidence" value="ECO:0007669"/>
    <property type="project" value="UniProtKB-UniRule"/>
</dbReference>
<dbReference type="CDD" id="cd06529">
    <property type="entry name" value="S24_LexA-like"/>
    <property type="match status" value="1"/>
</dbReference>
<dbReference type="Pfam" id="PF01726">
    <property type="entry name" value="LexA_DNA_bind"/>
    <property type="match status" value="1"/>
</dbReference>
<comment type="similarity">
    <text evidence="1 12 13">Belongs to the peptidase S24 family.</text>
</comment>
<reference evidence="16 17" key="1">
    <citation type="submission" date="2020-07" db="EMBL/GenBank/DDBJ databases">
        <title>Genomic Encyclopedia of Type Strains, Phase IV (KMG-IV): sequencing the most valuable type-strain genomes for metagenomic binning, comparative biology and taxonomic classification.</title>
        <authorList>
            <person name="Goeker M."/>
        </authorList>
    </citation>
    <scope>NUCLEOTIDE SEQUENCE [LARGE SCALE GENOMIC DNA]</scope>
    <source>
        <strain evidence="16 17">DSM 17721</strain>
    </source>
</reference>
<keyword evidence="2 12" id="KW-0678">Repressor</keyword>
<evidence type="ECO:0000259" key="14">
    <source>
        <dbReference type="Pfam" id="PF00717"/>
    </source>
</evidence>
<evidence type="ECO:0000256" key="13">
    <source>
        <dbReference type="RuleBase" id="RU003991"/>
    </source>
</evidence>
<feature type="site" description="Cleavage; by autolysis" evidence="12">
    <location>
        <begin position="92"/>
        <end position="93"/>
    </location>
</feature>
<protein>
    <recommendedName>
        <fullName evidence="12">LexA repressor</fullName>
        <ecNumber evidence="12">3.4.21.88</ecNumber>
    </recommendedName>
</protein>
<evidence type="ECO:0000256" key="6">
    <source>
        <dbReference type="ARBA" id="ARBA00022813"/>
    </source>
</evidence>
<dbReference type="GO" id="GO:0003677">
    <property type="term" value="F:DNA binding"/>
    <property type="evidence" value="ECO:0007669"/>
    <property type="project" value="UniProtKB-UniRule"/>
</dbReference>
<comment type="caution">
    <text evidence="12">Lacks conserved residue(s) required for the propagation of feature annotation.</text>
</comment>
<dbReference type="GO" id="GO:0006260">
    <property type="term" value="P:DNA replication"/>
    <property type="evidence" value="ECO:0007669"/>
    <property type="project" value="UniProtKB-UniRule"/>
</dbReference>
<dbReference type="GO" id="GO:0009432">
    <property type="term" value="P:SOS response"/>
    <property type="evidence" value="ECO:0007669"/>
    <property type="project" value="UniProtKB-UniRule"/>
</dbReference>
<dbReference type="GO" id="GO:0006508">
    <property type="term" value="P:proteolysis"/>
    <property type="evidence" value="ECO:0007669"/>
    <property type="project" value="InterPro"/>
</dbReference>
<evidence type="ECO:0000259" key="15">
    <source>
        <dbReference type="Pfam" id="PF01726"/>
    </source>
</evidence>
<keyword evidence="9 12" id="KW-0804">Transcription</keyword>
<evidence type="ECO:0000256" key="2">
    <source>
        <dbReference type="ARBA" id="ARBA00022491"/>
    </source>
</evidence>
<evidence type="ECO:0000256" key="9">
    <source>
        <dbReference type="ARBA" id="ARBA00023163"/>
    </source>
</evidence>
<accession>A0A7W0C793</accession>
<comment type="function">
    <text evidence="12">Represses a number of genes involved in the response to DNA damage (SOS response), including recA and lexA. In the presence of single-stranded DNA, RecA interacts with LexA causing an autocatalytic cleavage which disrupts the DNA-binding part of LexA, leading to derepression of the SOS regulon and eventually DNA repair.</text>
</comment>
<keyword evidence="3 12" id="KW-0235">DNA replication</keyword>
<dbReference type="NCBIfam" id="TIGR00498">
    <property type="entry name" value="lexA"/>
    <property type="match status" value="1"/>
</dbReference>
<evidence type="ECO:0000256" key="11">
    <source>
        <dbReference type="ARBA" id="ARBA00023236"/>
    </source>
</evidence>
<dbReference type="EC" id="3.4.21.88" evidence="12"/>
<gene>
    <name evidence="12" type="primary">lexA</name>
    <name evidence="16" type="ORF">HNR65_000774</name>
</gene>
<evidence type="ECO:0000256" key="10">
    <source>
        <dbReference type="ARBA" id="ARBA00023204"/>
    </source>
</evidence>
<organism evidence="16 17">
    <name type="scientific">Desulfosalsimonas propionicica</name>
    <dbReference type="NCBI Taxonomy" id="332175"/>
    <lineage>
        <taxon>Bacteria</taxon>
        <taxon>Pseudomonadati</taxon>
        <taxon>Thermodesulfobacteriota</taxon>
        <taxon>Desulfobacteria</taxon>
        <taxon>Desulfobacterales</taxon>
        <taxon>Desulfosalsimonadaceae</taxon>
        <taxon>Desulfosalsimonas</taxon>
    </lineage>
</organism>
<dbReference type="InterPro" id="IPR036286">
    <property type="entry name" value="LexA/Signal_pep-like_sf"/>
</dbReference>
<dbReference type="Gene3D" id="1.10.10.10">
    <property type="entry name" value="Winged helix-like DNA-binding domain superfamily/Winged helix DNA-binding domain"/>
    <property type="match status" value="1"/>
</dbReference>
<dbReference type="HAMAP" id="MF_00015">
    <property type="entry name" value="LexA"/>
    <property type="match status" value="1"/>
</dbReference>
<dbReference type="InterPro" id="IPR015927">
    <property type="entry name" value="Peptidase_S24_S26A/B/C"/>
</dbReference>
<feature type="active site" description="For autocatalytic cleavage activity" evidence="12">
    <location>
        <position position="165"/>
    </location>
</feature>
<dbReference type="InterPro" id="IPR006200">
    <property type="entry name" value="LexA"/>
</dbReference>
<dbReference type="PANTHER" id="PTHR33516:SF2">
    <property type="entry name" value="LEXA REPRESSOR-RELATED"/>
    <property type="match status" value="1"/>
</dbReference>
<feature type="domain" description="Peptidase S24/S26A/S26B/S26C" evidence="14">
    <location>
        <begin position="85"/>
        <end position="200"/>
    </location>
</feature>
<comment type="subunit">
    <text evidence="12">Homodimer.</text>
</comment>
<comment type="catalytic activity">
    <reaction evidence="12">
        <text>Hydrolysis of Ala-|-Gly bond in repressor LexA.</text>
        <dbReference type="EC" id="3.4.21.88"/>
    </reaction>
</comment>
<evidence type="ECO:0000256" key="1">
    <source>
        <dbReference type="ARBA" id="ARBA00007484"/>
    </source>
</evidence>
<evidence type="ECO:0000256" key="8">
    <source>
        <dbReference type="ARBA" id="ARBA00023125"/>
    </source>
</evidence>
<evidence type="ECO:0000256" key="7">
    <source>
        <dbReference type="ARBA" id="ARBA00023015"/>
    </source>
</evidence>
<dbReference type="Gene3D" id="2.10.109.10">
    <property type="entry name" value="Umud Fragment, subunit A"/>
    <property type="match status" value="1"/>
</dbReference>
<comment type="caution">
    <text evidence="16">The sequence shown here is derived from an EMBL/GenBank/DDBJ whole genome shotgun (WGS) entry which is preliminary data.</text>
</comment>
<dbReference type="InterPro" id="IPR039418">
    <property type="entry name" value="LexA-like"/>
</dbReference>
<dbReference type="InterPro" id="IPR036390">
    <property type="entry name" value="WH_DNA-bd_sf"/>
</dbReference>
<dbReference type="InterPro" id="IPR050077">
    <property type="entry name" value="LexA_repressor"/>
</dbReference>
<feature type="domain" description="LexA repressor DNA-binding" evidence="15">
    <location>
        <begin position="3"/>
        <end position="59"/>
    </location>
</feature>
<name>A0A7W0C793_9BACT</name>
<keyword evidence="8 12" id="KW-0238">DNA-binding</keyword>
<evidence type="ECO:0000256" key="3">
    <source>
        <dbReference type="ARBA" id="ARBA00022705"/>
    </source>
</evidence>
<dbReference type="GO" id="GO:0045892">
    <property type="term" value="P:negative regulation of DNA-templated transcription"/>
    <property type="evidence" value="ECO:0007669"/>
    <property type="project" value="UniProtKB-UniRule"/>
</dbReference>
<dbReference type="InterPro" id="IPR006199">
    <property type="entry name" value="LexA_DNA-bd_dom"/>
</dbReference>
<dbReference type="SUPFAM" id="SSF46785">
    <property type="entry name" value="Winged helix' DNA-binding domain"/>
    <property type="match status" value="1"/>
</dbReference>
<evidence type="ECO:0000256" key="4">
    <source>
        <dbReference type="ARBA" id="ARBA00022763"/>
    </source>
</evidence>
<dbReference type="AlphaFoldDB" id="A0A7W0C793"/>
<dbReference type="InterPro" id="IPR006197">
    <property type="entry name" value="Peptidase_S24_LexA"/>
</dbReference>